<proteinExistence type="predicted"/>
<reference evidence="1 2" key="1">
    <citation type="journal article" date="2015" name="Genome Announc.">
        <title>Genome Sequences of Oblitimonas alkaliphila gen. nov. sp. nov. (Proposed), a Novel Bacterium of the Pseudomonadaceae Family.</title>
        <authorList>
            <person name="Lauer A.C."/>
            <person name="Nicholson A.C."/>
            <person name="Humrighouse B.W."/>
            <person name="Emery B."/>
            <person name="Drobish A."/>
            <person name="Juieng P."/>
            <person name="Loparev V."/>
            <person name="McQuiston J.R."/>
        </authorList>
    </citation>
    <scope>NUCLEOTIDE SEQUENCE [LARGE SCALE GENOMIC DNA]</scope>
    <source>
        <strain evidence="1 2">E5571</strain>
    </source>
</reference>
<dbReference type="PATRIC" id="fig|1698444.3.peg.1580"/>
<sequence>MSAEMNSKERPVKSPCVSICALDIDDVCMGCLRSGQEISQWGKMSNEQRLAVLERIKQRAQK</sequence>
<dbReference type="AlphaFoldDB" id="A0A0K1XBG8"/>
<keyword evidence="2" id="KW-1185">Reference proteome</keyword>
<dbReference type="Pfam" id="PF06945">
    <property type="entry name" value="DUF1289"/>
    <property type="match status" value="1"/>
</dbReference>
<organism evidence="1 2">
    <name type="scientific">Thiopseudomonas alkaliphila</name>
    <dbReference type="NCBI Taxonomy" id="1697053"/>
    <lineage>
        <taxon>Bacteria</taxon>
        <taxon>Pseudomonadati</taxon>
        <taxon>Pseudomonadota</taxon>
        <taxon>Gammaproteobacteria</taxon>
        <taxon>Pseudomonadales</taxon>
        <taxon>Pseudomonadaceae</taxon>
        <taxon>Thiopseudomonas</taxon>
    </lineage>
</organism>
<dbReference type="EMBL" id="CP012365">
    <property type="protein sequence ID" value="AKX58527.1"/>
    <property type="molecule type" value="Genomic_DNA"/>
</dbReference>
<dbReference type="InterPro" id="IPR010710">
    <property type="entry name" value="DUF1289"/>
</dbReference>
<dbReference type="PANTHER" id="PTHR35175:SF2">
    <property type="entry name" value="DUF1289 DOMAIN-CONTAINING PROTEIN"/>
    <property type="match status" value="1"/>
</dbReference>
<protein>
    <recommendedName>
        <fullName evidence="3">Fe-S protein YdhL (DUF1289 family)</fullName>
    </recommendedName>
</protein>
<name>A0A0K1XBG8_9GAMM</name>
<dbReference type="Proteomes" id="UP000063953">
    <property type="component" value="Chromosome"/>
</dbReference>
<accession>A0A0K1XBG8</accession>
<dbReference type="PANTHER" id="PTHR35175">
    <property type="entry name" value="DUF1289 DOMAIN-CONTAINING PROTEIN"/>
    <property type="match status" value="1"/>
</dbReference>
<evidence type="ECO:0000313" key="2">
    <source>
        <dbReference type="Proteomes" id="UP000063953"/>
    </source>
</evidence>
<evidence type="ECO:0000313" key="1">
    <source>
        <dbReference type="EMBL" id="AKX58527.1"/>
    </source>
</evidence>
<evidence type="ECO:0008006" key="3">
    <source>
        <dbReference type="Google" id="ProtNLM"/>
    </source>
</evidence>
<gene>
    <name evidence="1" type="ORF">AKN88_00150</name>
</gene>